<sequence length="41" mass="4640">MQFVLVSVFLDLICTDDGLRFCVQLFLFDIATKPNSSILIC</sequence>
<proteinExistence type="predicted"/>
<accession>A0A2P2MNS7</accession>
<dbReference type="EMBL" id="GGEC01051401">
    <property type="protein sequence ID" value="MBX31885.1"/>
    <property type="molecule type" value="Transcribed_RNA"/>
</dbReference>
<name>A0A2P2MNS7_RHIMU</name>
<protein>
    <submittedName>
        <fullName evidence="1">Uncharacterized protein</fullName>
    </submittedName>
</protein>
<reference evidence="1" key="1">
    <citation type="submission" date="2018-02" db="EMBL/GenBank/DDBJ databases">
        <title>Rhizophora mucronata_Transcriptome.</title>
        <authorList>
            <person name="Meera S.P."/>
            <person name="Sreeshan A."/>
            <person name="Augustine A."/>
        </authorList>
    </citation>
    <scope>NUCLEOTIDE SEQUENCE</scope>
    <source>
        <tissue evidence="1">Leaf</tissue>
    </source>
</reference>
<dbReference type="AlphaFoldDB" id="A0A2P2MNS7"/>
<organism evidence="1">
    <name type="scientific">Rhizophora mucronata</name>
    <name type="common">Asiatic mangrove</name>
    <dbReference type="NCBI Taxonomy" id="61149"/>
    <lineage>
        <taxon>Eukaryota</taxon>
        <taxon>Viridiplantae</taxon>
        <taxon>Streptophyta</taxon>
        <taxon>Embryophyta</taxon>
        <taxon>Tracheophyta</taxon>
        <taxon>Spermatophyta</taxon>
        <taxon>Magnoliopsida</taxon>
        <taxon>eudicotyledons</taxon>
        <taxon>Gunneridae</taxon>
        <taxon>Pentapetalae</taxon>
        <taxon>rosids</taxon>
        <taxon>fabids</taxon>
        <taxon>Malpighiales</taxon>
        <taxon>Rhizophoraceae</taxon>
        <taxon>Rhizophora</taxon>
    </lineage>
</organism>
<evidence type="ECO:0000313" key="1">
    <source>
        <dbReference type="EMBL" id="MBX31885.1"/>
    </source>
</evidence>